<feature type="transmembrane region" description="Helical" evidence="1">
    <location>
        <begin position="202"/>
        <end position="222"/>
    </location>
</feature>
<feature type="transmembrane region" description="Helical" evidence="1">
    <location>
        <begin position="116"/>
        <end position="134"/>
    </location>
</feature>
<feature type="transmembrane region" description="Helical" evidence="1">
    <location>
        <begin position="68"/>
        <end position="87"/>
    </location>
</feature>
<name>A0A134A4T6_9BACL</name>
<sequence length="674" mass="79357">MRRILHNVFSYAFIALFTIALTWAYVAPFVYERILNPLALLLGVPVVFILFIYAVKKVLATDEVGLKKYNRIIILVYLVFQAIILSMDTLNFSDGAEIENEAHYMLNYGKFSGERYFLVYPNNITPTIILYWIYRIAAFLHISEVWTLHIFCFLVTTATIFLTYKTAGKLLTKQKQTIILGLMILYIPFQMYSLFYYSDTLMVIMVALIIYVLIPSDGSFIFRTKHIVAVAILVAFAWNLRSNIIIILPALIVYLLFFKWYKNLILLLVTFGIAFVLFGKGFDMLWAHYGFWKDDGYKFPMLHWVMMGMSIQGGSYNWQDFQFTYLSQNKMADDLGLFFNRLTHRPIFLNLLMVVLKVRGNWSDGTINYTNGTRALRDGDGFLWQFFYGSNNSFFIYLSQMMYVVIIFGMVYYIYKRRKEYITSCFLFQIIIFGVFMFHLIWEAKPRYVYAWMPIIFILGAKGIILFAERYETTIFDKYKKKLYIAFGVVFALQVGSDSFLRPSYSMNLDYDSRVINGISIYATDNYLRDGIVRVNKDTEVEQTFKANRSFNYVRGYISSYDEKNNSKYKVEIIDKKDNKVVREHEFIYRELYWEVPLQTYTLRWYFDDLPAGDYSVKFSQVESDNNGSIVISSVPNEMIDMYEAGKLYINGADQNKKDLSLQIGHRYQKLWWY</sequence>
<dbReference type="OrthoDB" id="2061016at2"/>
<feature type="transmembrane region" description="Helical" evidence="1">
    <location>
        <begin position="394"/>
        <end position="414"/>
    </location>
</feature>
<keyword evidence="1" id="KW-1133">Transmembrane helix</keyword>
<keyword evidence="1" id="KW-0472">Membrane</keyword>
<evidence type="ECO:0000313" key="3">
    <source>
        <dbReference type="Proteomes" id="UP000070355"/>
    </source>
</evidence>
<reference evidence="3" key="1">
    <citation type="submission" date="2016-01" db="EMBL/GenBank/DDBJ databases">
        <authorList>
            <person name="Mitreva M."/>
            <person name="Pepin K.H."/>
            <person name="Mihindukulasuriya K.A."/>
            <person name="Fulton R."/>
            <person name="Fronick C."/>
            <person name="O'Laughlin M."/>
            <person name="Miner T."/>
            <person name="Herter B."/>
            <person name="Rosa B.A."/>
            <person name="Cordes M."/>
            <person name="Tomlinson C."/>
            <person name="Wollam A."/>
            <person name="Palsikar V.B."/>
            <person name="Mardis E.R."/>
            <person name="Wilson R.K."/>
        </authorList>
    </citation>
    <scope>NUCLEOTIDE SEQUENCE [LARGE SCALE GENOMIC DNA]</scope>
    <source>
        <strain evidence="3">DNF01167</strain>
    </source>
</reference>
<feature type="transmembrane region" description="Helical" evidence="1">
    <location>
        <begin position="228"/>
        <end position="257"/>
    </location>
</feature>
<feature type="transmembrane region" description="Helical" evidence="1">
    <location>
        <begin position="7"/>
        <end position="26"/>
    </location>
</feature>
<feature type="transmembrane region" description="Helical" evidence="1">
    <location>
        <begin position="448"/>
        <end position="471"/>
    </location>
</feature>
<accession>A0A134A4T6</accession>
<protein>
    <submittedName>
        <fullName evidence="2">Uncharacterized protein</fullName>
    </submittedName>
</protein>
<dbReference type="RefSeq" id="WP_060913646.1">
    <property type="nucleotide sequence ID" value="NZ_KQ959928.1"/>
</dbReference>
<feature type="transmembrane region" description="Helical" evidence="1">
    <location>
        <begin position="421"/>
        <end position="442"/>
    </location>
</feature>
<dbReference type="AlphaFoldDB" id="A0A134A4T6"/>
<feature type="transmembrane region" description="Helical" evidence="1">
    <location>
        <begin position="483"/>
        <end position="501"/>
    </location>
</feature>
<comment type="caution">
    <text evidence="2">The sequence shown here is derived from an EMBL/GenBank/DDBJ whole genome shotgun (WGS) entry which is preliminary data.</text>
</comment>
<evidence type="ECO:0000313" key="2">
    <source>
        <dbReference type="EMBL" id="KXB62689.1"/>
    </source>
</evidence>
<feature type="transmembrane region" description="Helical" evidence="1">
    <location>
        <begin position="176"/>
        <end position="195"/>
    </location>
</feature>
<keyword evidence="1" id="KW-0812">Transmembrane</keyword>
<feature type="transmembrane region" description="Helical" evidence="1">
    <location>
        <begin position="146"/>
        <end position="164"/>
    </location>
</feature>
<dbReference type="STRING" id="1379.HMPREF3186_00357"/>
<evidence type="ECO:0000256" key="1">
    <source>
        <dbReference type="SAM" id="Phobius"/>
    </source>
</evidence>
<organism evidence="2 3">
    <name type="scientific">Gemella haemolysans</name>
    <dbReference type="NCBI Taxonomy" id="1379"/>
    <lineage>
        <taxon>Bacteria</taxon>
        <taxon>Bacillati</taxon>
        <taxon>Bacillota</taxon>
        <taxon>Bacilli</taxon>
        <taxon>Bacillales</taxon>
        <taxon>Gemellaceae</taxon>
        <taxon>Gemella</taxon>
    </lineage>
</organism>
<gene>
    <name evidence="2" type="ORF">HMPREF3186_00357</name>
</gene>
<dbReference type="EMBL" id="LSDC01000021">
    <property type="protein sequence ID" value="KXB62689.1"/>
    <property type="molecule type" value="Genomic_DNA"/>
</dbReference>
<feature type="transmembrane region" description="Helical" evidence="1">
    <location>
        <begin position="38"/>
        <end position="56"/>
    </location>
</feature>
<proteinExistence type="predicted"/>
<dbReference type="PATRIC" id="fig|1379.3.peg.352"/>
<feature type="transmembrane region" description="Helical" evidence="1">
    <location>
        <begin position="264"/>
        <end position="282"/>
    </location>
</feature>
<dbReference type="Proteomes" id="UP000070355">
    <property type="component" value="Unassembled WGS sequence"/>
</dbReference>